<evidence type="ECO:0000256" key="5">
    <source>
        <dbReference type="HAMAP-Rule" id="MF_00235"/>
    </source>
</evidence>
<dbReference type="CDD" id="cd01428">
    <property type="entry name" value="ADK"/>
    <property type="match status" value="1"/>
</dbReference>
<dbReference type="GO" id="GO:0004017">
    <property type="term" value="F:AMP kinase activity"/>
    <property type="evidence" value="ECO:0007669"/>
    <property type="project" value="UniProtKB-UniRule"/>
</dbReference>
<feature type="binding site" evidence="5">
    <location>
        <position position="105"/>
    </location>
    <ligand>
        <name>AMP</name>
        <dbReference type="ChEBI" id="CHEBI:456215"/>
    </ligand>
</feature>
<keyword evidence="1 5" id="KW-0808">Transferase</keyword>
<comment type="caution">
    <text evidence="8">The sequence shown here is derived from an EMBL/GenBank/DDBJ whole genome shotgun (WGS) entry which is preliminary data.</text>
</comment>
<feature type="binding site" evidence="5">
    <location>
        <position position="142"/>
    </location>
    <ligand>
        <name>AMP</name>
        <dbReference type="ChEBI" id="CHEBI:456215"/>
    </ligand>
</feature>
<feature type="binding site" evidence="5">
    <location>
        <begin position="98"/>
        <end position="101"/>
    </location>
    <ligand>
        <name>AMP</name>
        <dbReference type="ChEBI" id="CHEBI:456215"/>
    </ligand>
</feature>
<feature type="region of interest" description="NMP" evidence="5">
    <location>
        <begin position="42"/>
        <end position="71"/>
    </location>
</feature>
<keyword evidence="3 5" id="KW-0547">Nucleotide-binding</keyword>
<evidence type="ECO:0000313" key="9">
    <source>
        <dbReference type="Proteomes" id="UP000034952"/>
    </source>
</evidence>
<accession>A0A0G0B939</accession>
<protein>
    <recommendedName>
        <fullName evidence="5 7">Adenylate kinase</fullName>
        <shortName evidence="5">AK</shortName>
        <ecNumber evidence="5 7">2.7.4.3</ecNumber>
    </recommendedName>
    <alternativeName>
        <fullName evidence="5">ATP-AMP transphosphorylase</fullName>
    </alternativeName>
    <alternativeName>
        <fullName evidence="5">ATP:AMP phosphotransferase</fullName>
    </alternativeName>
    <alternativeName>
        <fullName evidence="5">Adenylate monophosphate kinase</fullName>
    </alternativeName>
</protein>
<dbReference type="EC" id="2.7.4.3" evidence="5 7"/>
<dbReference type="InterPro" id="IPR000850">
    <property type="entry name" value="Adenylat/UMP-CMP_kin"/>
</dbReference>
<feature type="binding site" evidence="5">
    <location>
        <position position="183"/>
    </location>
    <ligand>
        <name>ATP</name>
        <dbReference type="ChEBI" id="CHEBI:30616"/>
    </ligand>
</feature>
<comment type="subcellular location">
    <subcellularLocation>
        <location evidence="5 7">Cytoplasm</location>
    </subcellularLocation>
</comment>
<keyword evidence="4 5" id="KW-0418">Kinase</keyword>
<dbReference type="Gene3D" id="3.40.50.300">
    <property type="entry name" value="P-loop containing nucleotide triphosphate hydrolases"/>
    <property type="match status" value="1"/>
</dbReference>
<dbReference type="InterPro" id="IPR027417">
    <property type="entry name" value="P-loop_NTPase"/>
</dbReference>
<sequence>MINKPQTFIFYGIVGSGKGTQVELLLNYLKDNKISDDILFISTGNEFRKLIEGGSYTASKVKTIVEKGLLQPDALTTSLLMNKIIAEMKEETTLITDGYPRTVSQSESFESMMDFYGRDGVKIIYIELGKEEAIKRMKLRGRSDDTDEGIANRFDEYVNNVIPSMNYFKEKVGYSIFTINGDQNIQEVHQEIINKIKPYLI</sequence>
<dbReference type="PANTHER" id="PTHR23359">
    <property type="entry name" value="NUCLEOTIDE KINASE"/>
    <property type="match status" value="1"/>
</dbReference>
<feature type="binding site" evidence="5">
    <location>
        <position position="43"/>
    </location>
    <ligand>
        <name>AMP</name>
        <dbReference type="ChEBI" id="CHEBI:456215"/>
    </ligand>
</feature>
<evidence type="ECO:0000256" key="7">
    <source>
        <dbReference type="RuleBase" id="RU003331"/>
    </source>
</evidence>
<organism evidence="8 9">
    <name type="scientific">Candidatus Nomurabacteria bacterium GW2011_GWE1_35_16</name>
    <dbReference type="NCBI Taxonomy" id="1618761"/>
    <lineage>
        <taxon>Bacteria</taxon>
        <taxon>Candidatus Nomuraibacteriota</taxon>
    </lineage>
</organism>
<dbReference type="GO" id="GO:0005737">
    <property type="term" value="C:cytoplasm"/>
    <property type="evidence" value="ECO:0007669"/>
    <property type="project" value="UniProtKB-SubCell"/>
</dbReference>
<feature type="binding site" evidence="5">
    <location>
        <position position="153"/>
    </location>
    <ligand>
        <name>AMP</name>
        <dbReference type="ChEBI" id="CHEBI:456215"/>
    </ligand>
</feature>
<keyword evidence="2 5" id="KW-0545">Nucleotide biosynthesis</keyword>
<keyword evidence="5 7" id="KW-0067">ATP-binding</keyword>
<evidence type="ECO:0000256" key="6">
    <source>
        <dbReference type="RuleBase" id="RU003330"/>
    </source>
</evidence>
<evidence type="ECO:0000256" key="3">
    <source>
        <dbReference type="ARBA" id="ARBA00022741"/>
    </source>
</evidence>
<dbReference type="EMBL" id="LBPY01000016">
    <property type="protein sequence ID" value="KKP65923.1"/>
    <property type="molecule type" value="Genomic_DNA"/>
</dbReference>
<dbReference type="AlphaFoldDB" id="A0A0G0B939"/>
<feature type="binding site" evidence="5">
    <location>
        <position position="140"/>
    </location>
    <ligand>
        <name>ATP</name>
        <dbReference type="ChEBI" id="CHEBI:30616"/>
    </ligand>
</feature>
<feature type="binding site" evidence="5">
    <location>
        <position position="48"/>
    </location>
    <ligand>
        <name>AMP</name>
        <dbReference type="ChEBI" id="CHEBI:456215"/>
    </ligand>
</feature>
<dbReference type="HAMAP" id="MF_00235">
    <property type="entry name" value="Adenylate_kinase_Adk"/>
    <property type="match status" value="1"/>
</dbReference>
<dbReference type="Pfam" id="PF00406">
    <property type="entry name" value="ADK"/>
    <property type="match status" value="1"/>
</dbReference>
<dbReference type="GO" id="GO:0005524">
    <property type="term" value="F:ATP binding"/>
    <property type="evidence" value="ECO:0007669"/>
    <property type="project" value="UniProtKB-UniRule"/>
</dbReference>
<name>A0A0G0B939_9BACT</name>
<dbReference type="Proteomes" id="UP000034952">
    <property type="component" value="Unassembled WGS sequence"/>
</dbReference>
<comment type="similarity">
    <text evidence="5 6">Belongs to the adenylate kinase family.</text>
</comment>
<evidence type="ECO:0000256" key="2">
    <source>
        <dbReference type="ARBA" id="ARBA00022727"/>
    </source>
</evidence>
<gene>
    <name evidence="5" type="primary">adk</name>
    <name evidence="8" type="ORF">UR64_C0016G0023</name>
</gene>
<evidence type="ECO:0000256" key="4">
    <source>
        <dbReference type="ARBA" id="ARBA00022777"/>
    </source>
</evidence>
<keyword evidence="5" id="KW-0963">Cytoplasm</keyword>
<comment type="caution">
    <text evidence="5">Lacks conserved residue(s) required for the propagation of feature annotation.</text>
</comment>
<dbReference type="SUPFAM" id="SSF52540">
    <property type="entry name" value="P-loop containing nucleoside triphosphate hydrolases"/>
    <property type="match status" value="1"/>
</dbReference>
<comment type="pathway">
    <text evidence="5">Purine metabolism; AMP biosynthesis via salvage pathway; AMP from ADP: step 1/1.</text>
</comment>
<comment type="domain">
    <text evidence="5">Consists of three domains, a large central CORE domain and two small peripheral domains, NMPbind and LID, which undergo movements during catalysis. The LID domain closes over the site of phosphoryl transfer upon ATP binding. Assembling and dissambling the active center during each catalytic cycle provides an effective means to prevent ATP hydrolysis.</text>
</comment>
<evidence type="ECO:0000313" key="8">
    <source>
        <dbReference type="EMBL" id="KKP65923.1"/>
    </source>
</evidence>
<dbReference type="PRINTS" id="PR00094">
    <property type="entry name" value="ADENYLTKNASE"/>
</dbReference>
<dbReference type="GO" id="GO:0044209">
    <property type="term" value="P:AMP salvage"/>
    <property type="evidence" value="ECO:0007669"/>
    <property type="project" value="UniProtKB-UniRule"/>
</dbReference>
<reference evidence="8 9" key="1">
    <citation type="journal article" date="2015" name="Nature">
        <title>rRNA introns, odd ribosomes, and small enigmatic genomes across a large radiation of phyla.</title>
        <authorList>
            <person name="Brown C.T."/>
            <person name="Hug L.A."/>
            <person name="Thomas B.C."/>
            <person name="Sharon I."/>
            <person name="Castelle C.J."/>
            <person name="Singh A."/>
            <person name="Wilkins M.J."/>
            <person name="Williams K.H."/>
            <person name="Banfield J.F."/>
        </authorList>
    </citation>
    <scope>NUCLEOTIDE SEQUENCE [LARGE SCALE GENOMIC DNA]</scope>
</reference>
<feature type="binding site" evidence="5">
    <location>
        <begin position="15"/>
        <end position="20"/>
    </location>
    <ligand>
        <name>ATP</name>
        <dbReference type="ChEBI" id="CHEBI:30616"/>
    </ligand>
</feature>
<proteinExistence type="inferred from homology"/>
<dbReference type="UniPathway" id="UPA00588">
    <property type="reaction ID" value="UER00649"/>
</dbReference>
<comment type="function">
    <text evidence="5">Catalyzes the reversible transfer of the terminal phosphate group between ATP and AMP. Plays an important role in cellular energy homeostasis and in adenine nucleotide metabolism.</text>
</comment>
<comment type="subunit">
    <text evidence="5 7">Monomer.</text>
</comment>
<evidence type="ECO:0000256" key="1">
    <source>
        <dbReference type="ARBA" id="ARBA00022679"/>
    </source>
</evidence>
<comment type="catalytic activity">
    <reaction evidence="5 7">
        <text>AMP + ATP = 2 ADP</text>
        <dbReference type="Rhea" id="RHEA:12973"/>
        <dbReference type="ChEBI" id="CHEBI:30616"/>
        <dbReference type="ChEBI" id="CHEBI:456215"/>
        <dbReference type="ChEBI" id="CHEBI:456216"/>
        <dbReference type="EC" id="2.7.4.3"/>
    </reaction>
</comment>